<evidence type="ECO:0000256" key="1">
    <source>
        <dbReference type="ARBA" id="ARBA00004141"/>
    </source>
</evidence>
<dbReference type="GO" id="GO:0016020">
    <property type="term" value="C:membrane"/>
    <property type="evidence" value="ECO:0007669"/>
    <property type="project" value="UniProtKB-SubCell"/>
</dbReference>
<feature type="transmembrane region" description="Helical" evidence="5">
    <location>
        <begin position="153"/>
        <end position="171"/>
    </location>
</feature>
<feature type="transmembrane region" description="Helical" evidence="5">
    <location>
        <begin position="74"/>
        <end position="93"/>
    </location>
</feature>
<dbReference type="EMBL" id="SLZR01000007">
    <property type="protein sequence ID" value="TCS41030.1"/>
    <property type="molecule type" value="Genomic_DNA"/>
</dbReference>
<sequence length="290" mass="30671">MTKHSLSSATLLFAAVALIFFAANSVLARMALIPQAAQMDAGSFVLLRLFSAVVMLWLLLALSHRTARPASARGSWRSAAWLFLYALSFAYAYRSVDAGSGALVLFGSVQLVMFFIARLKGAHTSLLAVTGVVIAMAGLGYLMWPLISTPSLIGVLLMAVSGAAWAFYTIAGQGSQDPLQDTAYNFLRTLPFCLALLLVLLAFGAVWSSWQGVLLAVLSGALASGIGYAVWYSALRGLSGIQAGSLQLLVPAIASAGGIPFAGDLFSWRLVISTLITLAGIFLVMRNSQR</sequence>
<gene>
    <name evidence="7" type="ORF">BCF53_10744</name>
</gene>
<feature type="transmembrane region" description="Helical" evidence="5">
    <location>
        <begin position="126"/>
        <end position="147"/>
    </location>
</feature>
<proteinExistence type="predicted"/>
<reference evidence="7 8" key="1">
    <citation type="submission" date="2019-03" db="EMBL/GenBank/DDBJ databases">
        <title>Genomic Encyclopedia of Archaeal and Bacterial Type Strains, Phase II (KMG-II): from individual species to whole genera.</title>
        <authorList>
            <person name="Goeker M."/>
        </authorList>
    </citation>
    <scope>NUCLEOTIDE SEQUENCE [LARGE SCALE GENOMIC DNA]</scope>
    <source>
        <strain evidence="7 8">DSM 15388</strain>
    </source>
</reference>
<keyword evidence="4 5" id="KW-0472">Membrane</keyword>
<name>A0A4R3I6Y4_9GAMM</name>
<feature type="transmembrane region" description="Helical" evidence="5">
    <location>
        <begin position="183"/>
        <end position="207"/>
    </location>
</feature>
<dbReference type="PANTHER" id="PTHR32322:SF9">
    <property type="entry name" value="AMINO-ACID METABOLITE EFFLUX PUMP-RELATED"/>
    <property type="match status" value="1"/>
</dbReference>
<feature type="transmembrane region" description="Helical" evidence="5">
    <location>
        <begin position="243"/>
        <end position="262"/>
    </location>
</feature>
<protein>
    <submittedName>
        <fullName evidence="7">Threonine/homoserine efflux transporter RhtA</fullName>
    </submittedName>
</protein>
<evidence type="ECO:0000259" key="6">
    <source>
        <dbReference type="Pfam" id="PF00892"/>
    </source>
</evidence>
<dbReference type="Proteomes" id="UP000295793">
    <property type="component" value="Unassembled WGS sequence"/>
</dbReference>
<keyword evidence="8" id="KW-1185">Reference proteome</keyword>
<feature type="transmembrane region" description="Helical" evidence="5">
    <location>
        <begin position="44"/>
        <end position="62"/>
    </location>
</feature>
<evidence type="ECO:0000256" key="3">
    <source>
        <dbReference type="ARBA" id="ARBA00022989"/>
    </source>
</evidence>
<dbReference type="PANTHER" id="PTHR32322">
    <property type="entry name" value="INNER MEMBRANE TRANSPORTER"/>
    <property type="match status" value="1"/>
</dbReference>
<organism evidence="7 8">
    <name type="scientific">Reinekea marinisedimentorum</name>
    <dbReference type="NCBI Taxonomy" id="230495"/>
    <lineage>
        <taxon>Bacteria</taxon>
        <taxon>Pseudomonadati</taxon>
        <taxon>Pseudomonadota</taxon>
        <taxon>Gammaproteobacteria</taxon>
        <taxon>Oceanospirillales</taxon>
        <taxon>Saccharospirillaceae</taxon>
        <taxon>Reinekea</taxon>
    </lineage>
</organism>
<evidence type="ECO:0000313" key="7">
    <source>
        <dbReference type="EMBL" id="TCS41030.1"/>
    </source>
</evidence>
<dbReference type="InterPro" id="IPR037185">
    <property type="entry name" value="EmrE-like"/>
</dbReference>
<feature type="transmembrane region" description="Helical" evidence="5">
    <location>
        <begin position="268"/>
        <end position="285"/>
    </location>
</feature>
<evidence type="ECO:0000313" key="8">
    <source>
        <dbReference type="Proteomes" id="UP000295793"/>
    </source>
</evidence>
<accession>A0A4R3I6Y4</accession>
<dbReference type="AlphaFoldDB" id="A0A4R3I6Y4"/>
<comment type="subcellular location">
    <subcellularLocation>
        <location evidence="1">Membrane</location>
        <topology evidence="1">Multi-pass membrane protein</topology>
    </subcellularLocation>
</comment>
<feature type="transmembrane region" description="Helical" evidence="5">
    <location>
        <begin position="213"/>
        <end position="231"/>
    </location>
</feature>
<feature type="domain" description="EamA" evidence="6">
    <location>
        <begin position="153"/>
        <end position="285"/>
    </location>
</feature>
<dbReference type="Pfam" id="PF00892">
    <property type="entry name" value="EamA"/>
    <property type="match status" value="1"/>
</dbReference>
<dbReference type="InterPro" id="IPR000620">
    <property type="entry name" value="EamA_dom"/>
</dbReference>
<comment type="caution">
    <text evidence="7">The sequence shown here is derived from an EMBL/GenBank/DDBJ whole genome shotgun (WGS) entry which is preliminary data.</text>
</comment>
<evidence type="ECO:0000256" key="2">
    <source>
        <dbReference type="ARBA" id="ARBA00022692"/>
    </source>
</evidence>
<dbReference type="InterPro" id="IPR050638">
    <property type="entry name" value="AA-Vitamin_Transporters"/>
</dbReference>
<dbReference type="SUPFAM" id="SSF103481">
    <property type="entry name" value="Multidrug resistance efflux transporter EmrE"/>
    <property type="match status" value="1"/>
</dbReference>
<feature type="transmembrane region" description="Helical" evidence="5">
    <location>
        <begin position="99"/>
        <end position="119"/>
    </location>
</feature>
<keyword evidence="3 5" id="KW-1133">Transmembrane helix</keyword>
<dbReference type="RefSeq" id="WP_207902691.1">
    <property type="nucleotide sequence ID" value="NZ_SLZR01000007.1"/>
</dbReference>
<evidence type="ECO:0000256" key="5">
    <source>
        <dbReference type="SAM" id="Phobius"/>
    </source>
</evidence>
<evidence type="ECO:0000256" key="4">
    <source>
        <dbReference type="ARBA" id="ARBA00023136"/>
    </source>
</evidence>
<keyword evidence="2 5" id="KW-0812">Transmembrane</keyword>